<sequence length="126" mass="13980">MERHARPAGVLKVIAYFHKTVEGIRMLDNKKVTTRRDIMIKWKGSDGRKSATRRDERAAPALCLLQDLVEARTPFARTHTYQARTPSQMAPLLASNVYHTSVPVYNEAAVSLLVGLGALSVGYSTL</sequence>
<evidence type="ECO:0000313" key="1">
    <source>
        <dbReference type="EMBL" id="GBP58054.1"/>
    </source>
</evidence>
<reference evidence="1 2" key="1">
    <citation type="journal article" date="2019" name="Commun. Biol.">
        <title>The bagworm genome reveals a unique fibroin gene that provides high tensile strength.</title>
        <authorList>
            <person name="Kono N."/>
            <person name="Nakamura H."/>
            <person name="Ohtoshi R."/>
            <person name="Tomita M."/>
            <person name="Numata K."/>
            <person name="Arakawa K."/>
        </authorList>
    </citation>
    <scope>NUCLEOTIDE SEQUENCE [LARGE SCALE GENOMIC DNA]</scope>
</reference>
<comment type="caution">
    <text evidence="1">The sequence shown here is derived from an EMBL/GenBank/DDBJ whole genome shotgun (WGS) entry which is preliminary data.</text>
</comment>
<dbReference type="AlphaFoldDB" id="A0A4C1X6S7"/>
<name>A0A4C1X6S7_EUMVA</name>
<proteinExistence type="predicted"/>
<evidence type="ECO:0000313" key="2">
    <source>
        <dbReference type="Proteomes" id="UP000299102"/>
    </source>
</evidence>
<dbReference type="EMBL" id="BGZK01000726">
    <property type="protein sequence ID" value="GBP58054.1"/>
    <property type="molecule type" value="Genomic_DNA"/>
</dbReference>
<organism evidence="1 2">
    <name type="scientific">Eumeta variegata</name>
    <name type="common">Bagworm moth</name>
    <name type="synonym">Eumeta japonica</name>
    <dbReference type="NCBI Taxonomy" id="151549"/>
    <lineage>
        <taxon>Eukaryota</taxon>
        <taxon>Metazoa</taxon>
        <taxon>Ecdysozoa</taxon>
        <taxon>Arthropoda</taxon>
        <taxon>Hexapoda</taxon>
        <taxon>Insecta</taxon>
        <taxon>Pterygota</taxon>
        <taxon>Neoptera</taxon>
        <taxon>Endopterygota</taxon>
        <taxon>Lepidoptera</taxon>
        <taxon>Glossata</taxon>
        <taxon>Ditrysia</taxon>
        <taxon>Tineoidea</taxon>
        <taxon>Psychidae</taxon>
        <taxon>Oiketicinae</taxon>
        <taxon>Eumeta</taxon>
    </lineage>
</organism>
<keyword evidence="2" id="KW-1185">Reference proteome</keyword>
<gene>
    <name evidence="1" type="ORF">EVAR_39770_1</name>
</gene>
<protein>
    <submittedName>
        <fullName evidence="1">Uncharacterized protein</fullName>
    </submittedName>
</protein>
<dbReference type="Proteomes" id="UP000299102">
    <property type="component" value="Unassembled WGS sequence"/>
</dbReference>
<accession>A0A4C1X6S7</accession>